<dbReference type="SUPFAM" id="SSF82171">
    <property type="entry name" value="DPP6 N-terminal domain-like"/>
    <property type="match status" value="1"/>
</dbReference>
<dbReference type="InterPro" id="IPR014284">
    <property type="entry name" value="RNA_pol_sigma-70_dom"/>
</dbReference>
<keyword evidence="8" id="KW-1185">Reference proteome</keyword>
<feature type="compositionally biased region" description="Pro residues" evidence="4">
    <location>
        <begin position="251"/>
        <end position="268"/>
    </location>
</feature>
<dbReference type="Pfam" id="PF04542">
    <property type="entry name" value="Sigma70_r2"/>
    <property type="match status" value="1"/>
</dbReference>
<dbReference type="Gene3D" id="1.10.1740.10">
    <property type="match status" value="1"/>
</dbReference>
<dbReference type="GO" id="GO:0005829">
    <property type="term" value="C:cytosol"/>
    <property type="evidence" value="ECO:0007669"/>
    <property type="project" value="UniProtKB-ARBA"/>
</dbReference>
<dbReference type="Pfam" id="PF00400">
    <property type="entry name" value="WD40"/>
    <property type="match status" value="2"/>
</dbReference>
<dbReference type="GO" id="GO:0006352">
    <property type="term" value="P:DNA-templated transcription initiation"/>
    <property type="evidence" value="ECO:0007669"/>
    <property type="project" value="InterPro"/>
</dbReference>
<dbReference type="Gene3D" id="2.130.10.10">
    <property type="entry name" value="YVTN repeat-like/Quinoprotein amine dehydrogenase"/>
    <property type="match status" value="4"/>
</dbReference>
<dbReference type="GO" id="GO:0016987">
    <property type="term" value="F:sigma factor activity"/>
    <property type="evidence" value="ECO:0007669"/>
    <property type="project" value="InterPro"/>
</dbReference>
<dbReference type="InterPro" id="IPR015943">
    <property type="entry name" value="WD40/YVTN_repeat-like_dom_sf"/>
</dbReference>
<dbReference type="SUPFAM" id="SSF88659">
    <property type="entry name" value="Sigma3 and sigma4 domains of RNA polymerase sigma factors"/>
    <property type="match status" value="1"/>
</dbReference>
<feature type="repeat" description="WD" evidence="3">
    <location>
        <begin position="699"/>
        <end position="721"/>
    </location>
</feature>
<accession>A0A6M5YX30</accession>
<dbReference type="EMBL" id="CP053452">
    <property type="protein sequence ID" value="QJW97502.1"/>
    <property type="molecule type" value="Genomic_DNA"/>
</dbReference>
<dbReference type="SUPFAM" id="SSF88946">
    <property type="entry name" value="Sigma2 domain of RNA polymerase sigma factors"/>
    <property type="match status" value="1"/>
</dbReference>
<feature type="domain" description="RNA polymerase sigma factor 70 region 4 type 2" evidence="6">
    <location>
        <begin position="115"/>
        <end position="165"/>
    </location>
</feature>
<evidence type="ECO:0000256" key="4">
    <source>
        <dbReference type="SAM" id="MobiDB-lite"/>
    </source>
</evidence>
<feature type="region of interest" description="Disordered" evidence="4">
    <location>
        <begin position="247"/>
        <end position="275"/>
    </location>
</feature>
<dbReference type="PANTHER" id="PTHR19879:SF9">
    <property type="entry name" value="TRANSCRIPTION INITIATION FACTOR TFIID SUBUNIT 5"/>
    <property type="match status" value="1"/>
</dbReference>
<feature type="repeat" description="WD" evidence="3">
    <location>
        <begin position="594"/>
        <end position="635"/>
    </location>
</feature>
<dbReference type="Pfam" id="PF08281">
    <property type="entry name" value="Sigma70_r4_2"/>
    <property type="match status" value="1"/>
</dbReference>
<dbReference type="InterPro" id="IPR011047">
    <property type="entry name" value="Quinoprotein_ADH-like_sf"/>
</dbReference>
<sequence length="1140" mass="117775">MIHRFATSRDEVAFAELVRRHGGLVRGVARRVLADPHAADDVLQATFLLLATKAGTQTWGHTVGPWLYQSAYRLARKARARQGRRSERPAPIADTPARAADPGAPLAWADVRIVLDEELGRLPAAQRDPLVLCYLEGLTRDEAAAALGCSPGELKGRLERGRKTLRGRLERRGLTLAAGLTAVLAADPRLPTAAAAEVARLAAGGATGGAVPAAVAGLLRTRAGLAVQSAALAAVLVAAALGAAEMTADGPTPPKADNPPLAAPPVAAPRPGTDAHGDPLPAGAIARLGSVRFRPGASVAALAFSPDGKQLASWGEAVYRHGQLSLWDTASGREVRSVRTSWNRFVALAWTPGGRGFVVMKSPRFVNGQPPPVPDLRVWEFTADGPAPPAPDHLFDRTILTGPVTFDAAAASPDGKRLAVAVTSDGSPGKVRVYALGPTESVAGLKPAAEFDAPPVGCKALAFTPDGKLLVGVGPAAPDNKAKDAGTMIVWDAKTGTIARTIAAPAGAAQWKEFNFATTTDRVAVGLGTGDTFVADLRTGTGRTVATGHKAPEASADLGVLALDFAPDGRTLVTAGMGGMVRLWDRAGTKVREFGPHRSWTQAVAFAAGGTRLASGGSDGVIRTWDTTTGKEVGPSGGLPGSVRVLSVSADGATALTESRDEILRVWDARTGVLRRQIPTGGAVAACQLTPDGTRAVALVSGAPDQKLKVWDAATGADVTPVGFPKTIAAGGFQFTPDGAGVLTHVGDQLAAWAWPGGKSSAGPSGTKLWAAEIPKPVKGIYAIDGVTISPDGRHFVTAAVRSWENNSAEGMVDLWDLKTGKRIRRVAEGPSRPAVYARDGGLIVTGATGAVIPSAAGRSATVSADVVVVDPPTGVILREFAPSGRPDGLPSSGYSVVLSADGKVLFRSTAVGEVQAFEVATGQFRAAWPGHRDILFLLAAPAADVRRLVSGSADTTGLVWDVGFAVATPVPLAPERRAALWEDLAAGDAGKGYAAMRALAADPVGFVALAGEKVTPTPPGPSAAEMAAILRDLNSETFATREAASAKLDRCGESAVPLIRVELGKEESAEGRARLLRFLARHTGPPTSGDQLRRLRVVEVLEHLGTVDARRVLTALARGGPSRQTADAAAALERLRGRP</sequence>
<dbReference type="SMART" id="SM00320">
    <property type="entry name" value="WD40"/>
    <property type="match status" value="8"/>
</dbReference>
<dbReference type="PROSITE" id="PS00678">
    <property type="entry name" value="WD_REPEATS_1"/>
    <property type="match status" value="1"/>
</dbReference>
<proteinExistence type="predicted"/>
<dbReference type="NCBIfam" id="TIGR02937">
    <property type="entry name" value="sigma70-ECF"/>
    <property type="match status" value="1"/>
</dbReference>
<dbReference type="KEGG" id="ftj:FTUN_5076"/>
<dbReference type="Gene3D" id="1.10.10.10">
    <property type="entry name" value="Winged helix-like DNA-binding domain superfamily/Winged helix DNA-binding domain"/>
    <property type="match status" value="1"/>
</dbReference>
<evidence type="ECO:0000313" key="8">
    <source>
        <dbReference type="Proteomes" id="UP000503447"/>
    </source>
</evidence>
<dbReference type="InterPro" id="IPR036388">
    <property type="entry name" value="WH-like_DNA-bd_sf"/>
</dbReference>
<dbReference type="AlphaFoldDB" id="A0A6M5YX30"/>
<dbReference type="PRINTS" id="PR00320">
    <property type="entry name" value="GPROTEINBRPT"/>
</dbReference>
<dbReference type="InterPro" id="IPR013249">
    <property type="entry name" value="RNA_pol_sigma70_r4_t2"/>
</dbReference>
<gene>
    <name evidence="7" type="ORF">FTUN_5076</name>
</gene>
<dbReference type="InterPro" id="IPR020472">
    <property type="entry name" value="WD40_PAC1"/>
</dbReference>
<feature type="repeat" description="WD" evidence="3">
    <location>
        <begin position="560"/>
        <end position="585"/>
    </location>
</feature>
<dbReference type="GO" id="GO:0003677">
    <property type="term" value="F:DNA binding"/>
    <property type="evidence" value="ECO:0007669"/>
    <property type="project" value="InterPro"/>
</dbReference>
<evidence type="ECO:0000259" key="5">
    <source>
        <dbReference type="Pfam" id="PF04542"/>
    </source>
</evidence>
<evidence type="ECO:0000256" key="1">
    <source>
        <dbReference type="ARBA" id="ARBA00022574"/>
    </source>
</evidence>
<feature type="region of interest" description="Disordered" evidence="4">
    <location>
        <begin position="79"/>
        <end position="101"/>
    </location>
</feature>
<dbReference type="CDD" id="cd06171">
    <property type="entry name" value="Sigma70_r4"/>
    <property type="match status" value="1"/>
</dbReference>
<protein>
    <submittedName>
        <fullName evidence="7">Uncharacterized protein</fullName>
    </submittedName>
</protein>
<dbReference type="PROSITE" id="PS50294">
    <property type="entry name" value="WD_REPEATS_REGION"/>
    <property type="match status" value="1"/>
</dbReference>
<dbReference type="InterPro" id="IPR001680">
    <property type="entry name" value="WD40_rpt"/>
</dbReference>
<feature type="domain" description="RNA polymerase sigma-70 region 2" evidence="5">
    <location>
        <begin position="17"/>
        <end position="85"/>
    </location>
</feature>
<dbReference type="Proteomes" id="UP000503447">
    <property type="component" value="Chromosome"/>
</dbReference>
<name>A0A6M5YX30_9BACT</name>
<dbReference type="InterPro" id="IPR013324">
    <property type="entry name" value="RNA_pol_sigma_r3/r4-like"/>
</dbReference>
<dbReference type="InterPro" id="IPR013325">
    <property type="entry name" value="RNA_pol_sigma_r2"/>
</dbReference>
<organism evidence="7 8">
    <name type="scientific">Frigoriglobus tundricola</name>
    <dbReference type="NCBI Taxonomy" id="2774151"/>
    <lineage>
        <taxon>Bacteria</taxon>
        <taxon>Pseudomonadati</taxon>
        <taxon>Planctomycetota</taxon>
        <taxon>Planctomycetia</taxon>
        <taxon>Gemmatales</taxon>
        <taxon>Gemmataceae</taxon>
        <taxon>Frigoriglobus</taxon>
    </lineage>
</organism>
<dbReference type="InterPro" id="IPR007627">
    <property type="entry name" value="RNA_pol_sigma70_r2"/>
</dbReference>
<dbReference type="InterPro" id="IPR019775">
    <property type="entry name" value="WD40_repeat_CS"/>
</dbReference>
<keyword evidence="2" id="KW-0677">Repeat</keyword>
<evidence type="ECO:0000313" key="7">
    <source>
        <dbReference type="EMBL" id="QJW97502.1"/>
    </source>
</evidence>
<keyword evidence="1 3" id="KW-0853">WD repeat</keyword>
<evidence type="ECO:0000259" key="6">
    <source>
        <dbReference type="Pfam" id="PF08281"/>
    </source>
</evidence>
<evidence type="ECO:0000256" key="2">
    <source>
        <dbReference type="ARBA" id="ARBA00022737"/>
    </source>
</evidence>
<evidence type="ECO:0000256" key="3">
    <source>
        <dbReference type="PROSITE-ProRule" id="PRU00221"/>
    </source>
</evidence>
<feature type="repeat" description="WD" evidence="3">
    <location>
        <begin position="636"/>
        <end position="677"/>
    </location>
</feature>
<dbReference type="SUPFAM" id="SSF50998">
    <property type="entry name" value="Quinoprotein alcohol dehydrogenase-like"/>
    <property type="match status" value="2"/>
</dbReference>
<reference evidence="8" key="1">
    <citation type="submission" date="2020-05" db="EMBL/GenBank/DDBJ databases">
        <title>Frigoriglobus tundricola gen. nov., sp. nov., a psychrotolerant cellulolytic planctomycete of the family Gemmataceae with two divergent copies of 16S rRNA gene.</title>
        <authorList>
            <person name="Kulichevskaya I.S."/>
            <person name="Ivanova A.A."/>
            <person name="Naumoff D.G."/>
            <person name="Beletsky A.V."/>
            <person name="Rijpstra W.I.C."/>
            <person name="Sinninghe Damste J.S."/>
            <person name="Mardanov A.V."/>
            <person name="Ravin N.V."/>
            <person name="Dedysh S.N."/>
        </authorList>
    </citation>
    <scope>NUCLEOTIDE SEQUENCE [LARGE SCALE GENOMIC DNA]</scope>
    <source>
        <strain evidence="8">PL17</strain>
    </source>
</reference>
<dbReference type="PANTHER" id="PTHR19879">
    <property type="entry name" value="TRANSCRIPTION INITIATION FACTOR TFIID"/>
    <property type="match status" value="1"/>
</dbReference>
<dbReference type="PROSITE" id="PS50082">
    <property type="entry name" value="WD_REPEATS_2"/>
    <property type="match status" value="4"/>
</dbReference>